<protein>
    <submittedName>
        <fullName evidence="1">Uncharacterized protein</fullName>
    </submittedName>
</protein>
<accession>A0A8X6UAV6</accession>
<gene>
    <name evidence="1" type="ORF">NPIL_392851</name>
</gene>
<dbReference type="AlphaFoldDB" id="A0A8X6UAV6"/>
<dbReference type="EMBL" id="BMAW01122395">
    <property type="protein sequence ID" value="GFT98676.1"/>
    <property type="molecule type" value="Genomic_DNA"/>
</dbReference>
<sequence length="70" mass="8221">MEKLKFLTQKTWTLTPFFLTIYERNRVREPPPAAMAENYARTPYGRVISIVIAPASRVTDHYDPMDRADY</sequence>
<dbReference type="Proteomes" id="UP000887013">
    <property type="component" value="Unassembled WGS sequence"/>
</dbReference>
<reference evidence="1" key="1">
    <citation type="submission" date="2020-08" db="EMBL/GenBank/DDBJ databases">
        <title>Multicomponent nature underlies the extraordinary mechanical properties of spider dragline silk.</title>
        <authorList>
            <person name="Kono N."/>
            <person name="Nakamura H."/>
            <person name="Mori M."/>
            <person name="Yoshida Y."/>
            <person name="Ohtoshi R."/>
            <person name="Malay A.D."/>
            <person name="Moran D.A.P."/>
            <person name="Tomita M."/>
            <person name="Numata K."/>
            <person name="Arakawa K."/>
        </authorList>
    </citation>
    <scope>NUCLEOTIDE SEQUENCE</scope>
</reference>
<keyword evidence="2" id="KW-1185">Reference proteome</keyword>
<evidence type="ECO:0000313" key="2">
    <source>
        <dbReference type="Proteomes" id="UP000887013"/>
    </source>
</evidence>
<comment type="caution">
    <text evidence="1">The sequence shown here is derived from an EMBL/GenBank/DDBJ whole genome shotgun (WGS) entry which is preliminary data.</text>
</comment>
<evidence type="ECO:0000313" key="1">
    <source>
        <dbReference type="EMBL" id="GFT98676.1"/>
    </source>
</evidence>
<organism evidence="1 2">
    <name type="scientific">Nephila pilipes</name>
    <name type="common">Giant wood spider</name>
    <name type="synonym">Nephila maculata</name>
    <dbReference type="NCBI Taxonomy" id="299642"/>
    <lineage>
        <taxon>Eukaryota</taxon>
        <taxon>Metazoa</taxon>
        <taxon>Ecdysozoa</taxon>
        <taxon>Arthropoda</taxon>
        <taxon>Chelicerata</taxon>
        <taxon>Arachnida</taxon>
        <taxon>Araneae</taxon>
        <taxon>Araneomorphae</taxon>
        <taxon>Entelegynae</taxon>
        <taxon>Araneoidea</taxon>
        <taxon>Nephilidae</taxon>
        <taxon>Nephila</taxon>
    </lineage>
</organism>
<name>A0A8X6UAV6_NEPPI</name>
<proteinExistence type="predicted"/>